<dbReference type="AlphaFoldDB" id="A0A5P0ZGZ9"/>
<sequence length="318" mass="36371">MEKINRNDLSDNIVNQIDTIEQKSNKKVEVYSEFEDHDTLTLDQATHVTGDDVIKVQITNEKYADFVLLHELYHIELEISDEPSINVSVTSGQTDVDGRILSTANAIFEALEHAKIVEKQVADGSLTDEVHEAYIQGINVALEPNADIDPANMTFYRSLVLLDAIIFGQVKDDTEWRTNYNKAFRFVDKAMEIIKENDLTVPFKFRRALVNVLDAYNEMITAAGYESMNYHEFLAVTPVVSERQLRLSLNQTYQIKHSVFKMNETKEDAFSLLAINDGQSVASLGFDVDKVNPEFYKKFYQQTVKETFEANNIDYVIR</sequence>
<comment type="caution">
    <text evidence="1">The sequence shown here is derived from an EMBL/GenBank/DDBJ whole genome shotgun (WGS) entry which is preliminary data.</text>
</comment>
<evidence type="ECO:0000313" key="1">
    <source>
        <dbReference type="EMBL" id="MQS52340.1"/>
    </source>
</evidence>
<name>A0A5P0ZGZ9_9LACO</name>
<protein>
    <recommendedName>
        <fullName evidence="3">IpaB/EvcA family protein</fullName>
    </recommendedName>
</protein>
<dbReference type="OrthoDB" id="2246846at2"/>
<organism evidence="1 2">
    <name type="scientific">Companilactobacillus mishanensis</name>
    <dbReference type="NCBI Taxonomy" id="2486008"/>
    <lineage>
        <taxon>Bacteria</taxon>
        <taxon>Bacillati</taxon>
        <taxon>Bacillota</taxon>
        <taxon>Bacilli</taxon>
        <taxon>Lactobacillales</taxon>
        <taxon>Lactobacillaceae</taxon>
        <taxon>Companilactobacillus</taxon>
    </lineage>
</organism>
<dbReference type="Proteomes" id="UP000380386">
    <property type="component" value="Unassembled WGS sequence"/>
</dbReference>
<dbReference type="RefSeq" id="WP_153382774.1">
    <property type="nucleotide sequence ID" value="NZ_VDFM01000004.1"/>
</dbReference>
<accession>A0A5P0ZGZ9</accession>
<evidence type="ECO:0008006" key="3">
    <source>
        <dbReference type="Google" id="ProtNLM"/>
    </source>
</evidence>
<dbReference type="EMBL" id="VDFM01000004">
    <property type="protein sequence ID" value="MQS52340.1"/>
    <property type="molecule type" value="Genomic_DNA"/>
</dbReference>
<proteinExistence type="predicted"/>
<evidence type="ECO:0000313" key="2">
    <source>
        <dbReference type="Proteomes" id="UP000380386"/>
    </source>
</evidence>
<reference evidence="1 2" key="1">
    <citation type="journal article" date="2019" name="Syst. Appl. Microbiol.">
        <title>Polyphasic characterization of two novel Lactobacillus spp. isolated from blown salami packages: Description of Lactobacillus halodurans sp. nov. and Lactobacillus salsicarnum sp. nov.</title>
        <authorList>
            <person name="Schuster J.A."/>
            <person name="Klingl A."/>
            <person name="Vogel R.F."/>
            <person name="Ehrmann M.A."/>
        </authorList>
    </citation>
    <scope>NUCLEOTIDE SEQUENCE [LARGE SCALE GENOMIC DNA]</scope>
    <source>
        <strain evidence="1 2">TMW 1.2118</strain>
    </source>
</reference>
<gene>
    <name evidence="1" type="ORF">FHL02_04810</name>
</gene>